<gene>
    <name evidence="2" type="ORF">LSALG_LOCUS21515</name>
</gene>
<proteinExistence type="predicted"/>
<dbReference type="Pfam" id="PF03004">
    <property type="entry name" value="Transposase_24"/>
    <property type="match status" value="1"/>
</dbReference>
<protein>
    <submittedName>
        <fullName evidence="2">Uncharacterized protein</fullName>
    </submittedName>
</protein>
<dbReference type="InterPro" id="IPR004252">
    <property type="entry name" value="Probable_transposase_24"/>
</dbReference>
<evidence type="ECO:0000313" key="2">
    <source>
        <dbReference type="EMBL" id="CAI9281844.1"/>
    </source>
</evidence>
<organism evidence="2 3">
    <name type="scientific">Lactuca saligna</name>
    <name type="common">Willowleaf lettuce</name>
    <dbReference type="NCBI Taxonomy" id="75948"/>
    <lineage>
        <taxon>Eukaryota</taxon>
        <taxon>Viridiplantae</taxon>
        <taxon>Streptophyta</taxon>
        <taxon>Embryophyta</taxon>
        <taxon>Tracheophyta</taxon>
        <taxon>Spermatophyta</taxon>
        <taxon>Magnoliopsida</taxon>
        <taxon>eudicotyledons</taxon>
        <taxon>Gunneridae</taxon>
        <taxon>Pentapetalae</taxon>
        <taxon>asterids</taxon>
        <taxon>campanulids</taxon>
        <taxon>Asterales</taxon>
        <taxon>Asteraceae</taxon>
        <taxon>Cichorioideae</taxon>
        <taxon>Cichorieae</taxon>
        <taxon>Lactucinae</taxon>
        <taxon>Lactuca</taxon>
    </lineage>
</organism>
<dbReference type="Proteomes" id="UP001177003">
    <property type="component" value="Chromosome 4"/>
</dbReference>
<dbReference type="AlphaFoldDB" id="A0AA36E3A1"/>
<reference evidence="2" key="1">
    <citation type="submission" date="2023-04" db="EMBL/GenBank/DDBJ databases">
        <authorList>
            <person name="Vijverberg K."/>
            <person name="Xiong W."/>
            <person name="Schranz E."/>
        </authorList>
    </citation>
    <scope>NUCLEOTIDE SEQUENCE</scope>
</reference>
<keyword evidence="3" id="KW-1185">Reference proteome</keyword>
<sequence length="238" mass="26517">MASTYWASLNNRICARYRGRKNIAKNRFDDFAGNVEAARAQAPRGMDQQRWNAAIDHFLTEKHQKRSAGNKECWKKQVVKNRGGTCSYGSACFKKNLNRLEVFHRAHVNKRGEFVDPLVEEQYNALVAEVALQTHHIADSGGDPDTIDWIAIFEKVLGTRRGHVRGIGPKVSSTAGTSASSQWQPQSQASQPTQDVDVNAFLQNPAFVTAIGDIIRSFKNQVNEENNDGEDGGEDEDN</sequence>
<accession>A0AA36E3A1</accession>
<name>A0AA36E3A1_LACSI</name>
<dbReference type="EMBL" id="OX465080">
    <property type="protein sequence ID" value="CAI9281844.1"/>
    <property type="molecule type" value="Genomic_DNA"/>
</dbReference>
<feature type="region of interest" description="Disordered" evidence="1">
    <location>
        <begin position="166"/>
        <end position="192"/>
    </location>
</feature>
<evidence type="ECO:0000313" key="3">
    <source>
        <dbReference type="Proteomes" id="UP001177003"/>
    </source>
</evidence>
<evidence type="ECO:0000256" key="1">
    <source>
        <dbReference type="SAM" id="MobiDB-lite"/>
    </source>
</evidence>
<feature type="compositionally biased region" description="Low complexity" evidence="1">
    <location>
        <begin position="177"/>
        <end position="192"/>
    </location>
</feature>